<organism evidence="13 14">
    <name type="scientific">Ramlibacter aquaticus</name>
    <dbReference type="NCBI Taxonomy" id="2780094"/>
    <lineage>
        <taxon>Bacteria</taxon>
        <taxon>Pseudomonadati</taxon>
        <taxon>Pseudomonadota</taxon>
        <taxon>Betaproteobacteria</taxon>
        <taxon>Burkholderiales</taxon>
        <taxon>Comamonadaceae</taxon>
        <taxon>Ramlibacter</taxon>
    </lineage>
</organism>
<evidence type="ECO:0000256" key="6">
    <source>
        <dbReference type="ARBA" id="ARBA00022958"/>
    </source>
</evidence>
<evidence type="ECO:0000256" key="3">
    <source>
        <dbReference type="ARBA" id="ARBA00022449"/>
    </source>
</evidence>
<dbReference type="Pfam" id="PF02254">
    <property type="entry name" value="TrkA_N"/>
    <property type="match status" value="1"/>
</dbReference>
<feature type="transmembrane region" description="Helical" evidence="10">
    <location>
        <begin position="153"/>
        <end position="176"/>
    </location>
</feature>
<gene>
    <name evidence="13" type="ORF">IM725_10580</name>
</gene>
<evidence type="ECO:0000256" key="2">
    <source>
        <dbReference type="ARBA" id="ARBA00022448"/>
    </source>
</evidence>
<feature type="transmembrane region" description="Helical" evidence="10">
    <location>
        <begin position="223"/>
        <end position="256"/>
    </location>
</feature>
<evidence type="ECO:0000256" key="8">
    <source>
        <dbReference type="ARBA" id="ARBA00023065"/>
    </source>
</evidence>
<evidence type="ECO:0000256" key="9">
    <source>
        <dbReference type="ARBA" id="ARBA00023136"/>
    </source>
</evidence>
<reference evidence="13 14" key="1">
    <citation type="submission" date="2020-10" db="EMBL/GenBank/DDBJ databases">
        <title>Draft genome of Ramlibacter aquaticus LMG 30558.</title>
        <authorList>
            <person name="Props R."/>
        </authorList>
    </citation>
    <scope>NUCLEOTIDE SEQUENCE [LARGE SCALE GENOMIC DNA]</scope>
    <source>
        <strain evidence="13 14">LMG 30558</strain>
    </source>
</reference>
<keyword evidence="3" id="KW-0050">Antiport</keyword>
<feature type="transmembrane region" description="Helical" evidence="10">
    <location>
        <begin position="121"/>
        <end position="141"/>
    </location>
</feature>
<dbReference type="RefSeq" id="WP_193780558.1">
    <property type="nucleotide sequence ID" value="NZ_JADDOJ010000036.1"/>
</dbReference>
<dbReference type="Gene3D" id="3.40.50.720">
    <property type="entry name" value="NAD(P)-binding Rossmann-like Domain"/>
    <property type="match status" value="1"/>
</dbReference>
<dbReference type="InterPro" id="IPR003148">
    <property type="entry name" value="RCK_N"/>
</dbReference>
<keyword evidence="2" id="KW-0813">Transport</keyword>
<dbReference type="PANTHER" id="PTHR46157">
    <property type="entry name" value="K(+) EFFLUX ANTIPORTER 3, CHLOROPLASTIC"/>
    <property type="match status" value="1"/>
</dbReference>
<dbReference type="InterPro" id="IPR006153">
    <property type="entry name" value="Cation/H_exchanger_TM"/>
</dbReference>
<name>A0ABR9SF76_9BURK</name>
<dbReference type="PROSITE" id="PS51201">
    <property type="entry name" value="RCK_N"/>
    <property type="match status" value="1"/>
</dbReference>
<accession>A0ABR9SF76</accession>
<proteinExistence type="predicted"/>
<dbReference type="Gene3D" id="3.30.70.1450">
    <property type="entry name" value="Regulator of K+ conductance, C-terminal domain"/>
    <property type="match status" value="1"/>
</dbReference>
<feature type="domain" description="RCK N-terminal" evidence="11">
    <location>
        <begin position="413"/>
        <end position="530"/>
    </location>
</feature>
<feature type="transmembrane region" description="Helical" evidence="10">
    <location>
        <begin position="276"/>
        <end position="294"/>
    </location>
</feature>
<comment type="subcellular location">
    <subcellularLocation>
        <location evidence="1">Membrane</location>
        <topology evidence="1">Multi-pass membrane protein</topology>
    </subcellularLocation>
</comment>
<dbReference type="SUPFAM" id="SSF51735">
    <property type="entry name" value="NAD(P)-binding Rossmann-fold domains"/>
    <property type="match status" value="1"/>
</dbReference>
<feature type="transmembrane region" description="Helical" evidence="10">
    <location>
        <begin position="364"/>
        <end position="383"/>
    </location>
</feature>
<dbReference type="PANTHER" id="PTHR46157:SF4">
    <property type="entry name" value="K(+) EFFLUX ANTIPORTER 3, CHLOROPLASTIC"/>
    <property type="match status" value="1"/>
</dbReference>
<feature type="transmembrane region" description="Helical" evidence="10">
    <location>
        <begin position="29"/>
        <end position="46"/>
    </location>
</feature>
<dbReference type="InterPro" id="IPR036291">
    <property type="entry name" value="NAD(P)-bd_dom_sf"/>
</dbReference>
<evidence type="ECO:0000313" key="13">
    <source>
        <dbReference type="EMBL" id="MBE7941016.1"/>
    </source>
</evidence>
<keyword evidence="7 10" id="KW-1133">Transmembrane helix</keyword>
<feature type="transmembrane region" description="Helical" evidence="10">
    <location>
        <begin position="6"/>
        <end position="22"/>
    </location>
</feature>
<dbReference type="EMBL" id="JADDOJ010000036">
    <property type="protein sequence ID" value="MBE7941016.1"/>
    <property type="molecule type" value="Genomic_DNA"/>
</dbReference>
<dbReference type="SUPFAM" id="SSF116726">
    <property type="entry name" value="TrkA C-terminal domain-like"/>
    <property type="match status" value="1"/>
</dbReference>
<dbReference type="Gene3D" id="1.20.1530.20">
    <property type="match status" value="1"/>
</dbReference>
<dbReference type="InterPro" id="IPR036721">
    <property type="entry name" value="RCK_C_sf"/>
</dbReference>
<evidence type="ECO:0000256" key="10">
    <source>
        <dbReference type="SAM" id="Phobius"/>
    </source>
</evidence>
<feature type="transmembrane region" description="Helical" evidence="10">
    <location>
        <begin position="301"/>
        <end position="323"/>
    </location>
</feature>
<protein>
    <submittedName>
        <fullName evidence="13">Cation:proton antiporter</fullName>
    </submittedName>
</protein>
<keyword evidence="8" id="KW-0406">Ion transport</keyword>
<dbReference type="Pfam" id="PF00999">
    <property type="entry name" value="Na_H_Exchanger"/>
    <property type="match status" value="1"/>
</dbReference>
<feature type="domain" description="RCK C-terminal" evidence="12">
    <location>
        <begin position="577"/>
        <end position="660"/>
    </location>
</feature>
<feature type="transmembrane region" description="Helical" evidence="10">
    <location>
        <begin position="84"/>
        <end position="109"/>
    </location>
</feature>
<keyword evidence="6" id="KW-0630">Potassium</keyword>
<evidence type="ECO:0000256" key="7">
    <source>
        <dbReference type="ARBA" id="ARBA00022989"/>
    </source>
</evidence>
<evidence type="ECO:0000256" key="4">
    <source>
        <dbReference type="ARBA" id="ARBA00022538"/>
    </source>
</evidence>
<evidence type="ECO:0000256" key="5">
    <source>
        <dbReference type="ARBA" id="ARBA00022692"/>
    </source>
</evidence>
<evidence type="ECO:0000259" key="12">
    <source>
        <dbReference type="PROSITE" id="PS51202"/>
    </source>
</evidence>
<keyword evidence="5 10" id="KW-0812">Transmembrane</keyword>
<dbReference type="InterPro" id="IPR006037">
    <property type="entry name" value="RCK_C"/>
</dbReference>
<sequence>MSSLELTLVYLLAAVLGVVAFRSMRLPPMLGYLVVGAIVGPHALGVDQEPEAMRHLGEFGVVFLMFVIGLEFNLPKLRAMRTHVFGLGLLQVVLTLAVITAGSLFLAALAPGLWRMEWQTALALAGAAAMSSTAIVVKLLSDRLELESEHGKRVMGVLLFQDLAVVPLLVLIPALGSPPEDLARSLLLAAGKATLVIALLLSGGQRVMRWWLTLVARRRSEELFILNLLFVTLGLAWLTELAGLSLALGAFIAGMLISETEYKHQVETDIRPFHDVLLGLFFITIGMLLDWRLVLQRWELVLLLLVLPVAFKLVLVTVLARAFGASMGVSLRTGLYLAQAGEFGFVLLTLATEQGVLPRALMNPVLAAMVLSMLATPFIVMYANRIVMKLVASEWMLQSLQMTQIARKSINTNRHVIICGYGRCGQNLARLLERENIPSIALDLDPDRVRQAAAAGDSVEFGDAARLPALVAAGLARASAVVVTYLDVAGAMKVLAQVRAHAPQVPVIVRTQDDHDLEKLRTAGATEVVPEALEGSLMLASHALALVGVPMRRVIRLVQDQRDARYSLLRGYFHGADDDTADEIGQARLSTLSLPAGVACLGQPLDALGLQALGVRVVSLRRAGARALAPEPASRLSEGDVLVLSGTPEALAAAEEALLR</sequence>
<evidence type="ECO:0000313" key="14">
    <source>
        <dbReference type="Proteomes" id="UP000715965"/>
    </source>
</evidence>
<dbReference type="PROSITE" id="PS51202">
    <property type="entry name" value="RCK_C"/>
    <property type="match status" value="1"/>
</dbReference>
<feature type="transmembrane region" description="Helical" evidence="10">
    <location>
        <begin position="335"/>
        <end position="352"/>
    </location>
</feature>
<keyword evidence="9 10" id="KW-0472">Membrane</keyword>
<dbReference type="Pfam" id="PF02080">
    <property type="entry name" value="TrkA_C"/>
    <property type="match status" value="1"/>
</dbReference>
<feature type="transmembrane region" description="Helical" evidence="10">
    <location>
        <begin position="52"/>
        <end position="72"/>
    </location>
</feature>
<keyword evidence="14" id="KW-1185">Reference proteome</keyword>
<feature type="transmembrane region" description="Helical" evidence="10">
    <location>
        <begin position="182"/>
        <end position="202"/>
    </location>
</feature>
<dbReference type="InterPro" id="IPR038770">
    <property type="entry name" value="Na+/solute_symporter_sf"/>
</dbReference>
<keyword evidence="4" id="KW-0633">Potassium transport</keyword>
<comment type="caution">
    <text evidence="13">The sequence shown here is derived from an EMBL/GenBank/DDBJ whole genome shotgun (WGS) entry which is preliminary data.</text>
</comment>
<dbReference type="Proteomes" id="UP000715965">
    <property type="component" value="Unassembled WGS sequence"/>
</dbReference>
<evidence type="ECO:0000256" key="1">
    <source>
        <dbReference type="ARBA" id="ARBA00004141"/>
    </source>
</evidence>
<evidence type="ECO:0000259" key="11">
    <source>
        <dbReference type="PROSITE" id="PS51201"/>
    </source>
</evidence>